<dbReference type="GO" id="GO:0006012">
    <property type="term" value="P:galactose metabolic process"/>
    <property type="evidence" value="ECO:0007669"/>
    <property type="project" value="UniProtKB-UniRule"/>
</dbReference>
<dbReference type="Proteomes" id="UP000231267">
    <property type="component" value="Unassembled WGS sequence"/>
</dbReference>
<feature type="binding site" evidence="6">
    <location>
        <position position="113"/>
    </location>
    <ligand>
        <name>Zn(2+)</name>
        <dbReference type="ChEBI" id="CHEBI:29105"/>
    </ligand>
</feature>
<organism evidence="8 9">
    <name type="scientific">Candidatus Taenaricola geysiri</name>
    <dbReference type="NCBI Taxonomy" id="1974752"/>
    <lineage>
        <taxon>Bacteria</taxon>
        <taxon>Pseudomonadati</taxon>
        <taxon>Candidatus Omnitrophota</taxon>
        <taxon>Candidatus Taenaricola</taxon>
    </lineage>
</organism>
<dbReference type="InterPro" id="IPR001937">
    <property type="entry name" value="GalP_UDPtransf1"/>
</dbReference>
<feature type="binding site" evidence="6">
    <location>
        <position position="40"/>
    </location>
    <ligand>
        <name>Zn(2+)</name>
        <dbReference type="ChEBI" id="CHEBI:29105"/>
    </ligand>
</feature>
<evidence type="ECO:0000313" key="9">
    <source>
        <dbReference type="Proteomes" id="UP000231267"/>
    </source>
</evidence>
<reference evidence="8 9" key="1">
    <citation type="submission" date="2017-09" db="EMBL/GenBank/DDBJ databases">
        <title>Depth-based differentiation of microbial function through sediment-hosted aquifers and enrichment of novel symbionts in the deep terrestrial subsurface.</title>
        <authorList>
            <person name="Probst A.J."/>
            <person name="Ladd B."/>
            <person name="Jarett J.K."/>
            <person name="Geller-Mcgrath D.E."/>
            <person name="Sieber C.M."/>
            <person name="Emerson J.B."/>
            <person name="Anantharaman K."/>
            <person name="Thomas B.C."/>
            <person name="Malmstrom R."/>
            <person name="Stieglmeier M."/>
            <person name="Klingl A."/>
            <person name="Woyke T."/>
            <person name="Ryan C.M."/>
            <person name="Banfield J.F."/>
        </authorList>
    </citation>
    <scope>NUCLEOTIDE SEQUENCE [LARGE SCALE GENOMIC DNA]</scope>
    <source>
        <strain evidence="8">CG12_big_fil_rev_8_21_14_0_65_43_15</strain>
    </source>
</reference>
<dbReference type="Pfam" id="PF01087">
    <property type="entry name" value="GalP_UDP_transf"/>
    <property type="match status" value="1"/>
</dbReference>
<dbReference type="InterPro" id="IPR053177">
    <property type="entry name" value="ADP-glucose_phosphorylase"/>
</dbReference>
<comment type="caution">
    <text evidence="8">The sequence shown here is derived from an EMBL/GenBank/DDBJ whole genome shotgun (WGS) entry which is preliminary data.</text>
</comment>
<dbReference type="AlphaFoldDB" id="A0A2J0LR89"/>
<feature type="binding site" evidence="6">
    <location>
        <position position="43"/>
    </location>
    <ligand>
        <name>Zn(2+)</name>
        <dbReference type="ChEBI" id="CHEBI:29105"/>
    </ligand>
</feature>
<proteinExistence type="predicted"/>
<keyword evidence="6" id="KW-0479">Metal-binding</keyword>
<evidence type="ECO:0000256" key="6">
    <source>
        <dbReference type="PIRSR" id="PIRSR000808-3"/>
    </source>
</evidence>
<evidence type="ECO:0000256" key="2">
    <source>
        <dbReference type="ARBA" id="ARBA00022695"/>
    </source>
</evidence>
<gene>
    <name evidence="8" type="primary">galT</name>
    <name evidence="8" type="ORF">COW11_03740</name>
</gene>
<comment type="cofactor">
    <cofactor evidence="6">
        <name>Zn(2+)</name>
        <dbReference type="ChEBI" id="CHEBI:29105"/>
    </cofactor>
    <text evidence="6">Binds 1 zinc ion per subunit.</text>
</comment>
<dbReference type="PIRSF" id="PIRSF000808">
    <property type="entry name" value="GalT"/>
    <property type="match status" value="1"/>
</dbReference>
<accession>A0A2J0LR89</accession>
<feature type="binding site" evidence="6">
    <location>
        <position position="164"/>
    </location>
    <ligand>
        <name>Zn(2+)</name>
        <dbReference type="ChEBI" id="CHEBI:29105"/>
    </ligand>
</feature>
<evidence type="ECO:0000259" key="7">
    <source>
        <dbReference type="Pfam" id="PF01087"/>
    </source>
</evidence>
<dbReference type="Gene3D" id="3.30.428.10">
    <property type="entry name" value="HIT-like"/>
    <property type="match status" value="2"/>
</dbReference>
<evidence type="ECO:0000313" key="8">
    <source>
        <dbReference type="EMBL" id="PIW66357.1"/>
    </source>
</evidence>
<dbReference type="NCBIfam" id="TIGR00209">
    <property type="entry name" value="galT_1"/>
    <property type="match status" value="1"/>
</dbReference>
<dbReference type="PANTHER" id="PTHR42763:SF1">
    <property type="entry name" value="UDP-GLUCOSE--HEXOSE-1-PHOSPHATE URIDYLYLTRANSFERASE"/>
    <property type="match status" value="1"/>
</dbReference>
<feature type="active site" description="Tele-UMP-histidine intermediate" evidence="5">
    <location>
        <position position="166"/>
    </location>
</feature>
<dbReference type="PANTHER" id="PTHR42763">
    <property type="entry name" value="ADP-GLUCOSE PHOSPHORYLASE"/>
    <property type="match status" value="1"/>
</dbReference>
<dbReference type="SUPFAM" id="SSF54197">
    <property type="entry name" value="HIT-like"/>
    <property type="match status" value="2"/>
</dbReference>
<keyword evidence="2 8" id="KW-0548">Nucleotidyltransferase</keyword>
<keyword evidence="1 8" id="KW-0808">Transferase</keyword>
<dbReference type="EC" id="2.7.7.12" evidence="4"/>
<dbReference type="EMBL" id="PFGP01000091">
    <property type="protein sequence ID" value="PIW66357.1"/>
    <property type="molecule type" value="Genomic_DNA"/>
</dbReference>
<name>A0A2J0LR89_9BACT</name>
<keyword evidence="6" id="KW-0862">Zinc</keyword>
<dbReference type="InterPro" id="IPR005849">
    <property type="entry name" value="GalP_Utransf_N"/>
</dbReference>
<feature type="domain" description="Galactose-1-phosphate uridyl transferase N-terminal" evidence="7">
    <location>
        <begin position="69"/>
        <end position="176"/>
    </location>
</feature>
<sequence>MSELRRDPIGGRWVVVQTDNPKKPSDFIQDKDVLTDPAKCPFCPGHESQTPPETLVNRPNGGNANGPGWTLRAVPNKFPALKIEGNIDRQGSGVFDMMNGVGAHEVIIETPDHTKELSQLELPEIEAVISAYKVRCLDLRKDKRFKYVLIFKNHGKSAGASLSHPHTQLIALPMIPKNVHEELVGAQHHYEYKDRCIYCDMVRQEEKYEKNMVASNKTYSAYCPYVSRFAFETWIAPRAHFAAFDHIKPDTIPDLAAIMKDVLSKIRVTLNAPAYNFIIHTSPIEDKIREEYHWHIEIMPKLTKVAGFEWGTGFYVNPTPPELAAKYLRGGM</sequence>
<keyword evidence="3" id="KW-0119">Carbohydrate metabolism</keyword>
<evidence type="ECO:0000256" key="5">
    <source>
        <dbReference type="PIRSR" id="PIRSR000808-1"/>
    </source>
</evidence>
<protein>
    <recommendedName>
        <fullName evidence="4">Galactose-1-phosphate uridylyltransferase</fullName>
        <ecNumber evidence="4">2.7.7.12</ecNumber>
    </recommendedName>
</protein>
<dbReference type="GO" id="GO:0008108">
    <property type="term" value="F:UDP-glucose:hexose-1-phosphate uridylyltransferase activity"/>
    <property type="evidence" value="ECO:0007669"/>
    <property type="project" value="UniProtKB-UniRule"/>
</dbReference>
<evidence type="ECO:0000256" key="3">
    <source>
        <dbReference type="ARBA" id="ARBA00023277"/>
    </source>
</evidence>
<evidence type="ECO:0000256" key="1">
    <source>
        <dbReference type="ARBA" id="ARBA00022679"/>
    </source>
</evidence>
<evidence type="ECO:0000256" key="4">
    <source>
        <dbReference type="NCBIfam" id="TIGR00209"/>
    </source>
</evidence>
<dbReference type="GO" id="GO:0008270">
    <property type="term" value="F:zinc ion binding"/>
    <property type="evidence" value="ECO:0007669"/>
    <property type="project" value="InterPro"/>
</dbReference>
<dbReference type="InterPro" id="IPR036265">
    <property type="entry name" value="HIT-like_sf"/>
</dbReference>